<dbReference type="InterPro" id="IPR012337">
    <property type="entry name" value="RNaseH-like_sf"/>
</dbReference>
<reference evidence="3 4" key="1">
    <citation type="journal article" date="2016" name="Sci. Rep.">
        <title>The Dendrobium catenatum Lindl. genome sequence provides insights into polysaccharide synthase, floral development and adaptive evolution.</title>
        <authorList>
            <person name="Zhang G.Q."/>
            <person name="Xu Q."/>
            <person name="Bian C."/>
            <person name="Tsai W.C."/>
            <person name="Yeh C.M."/>
            <person name="Liu K.W."/>
            <person name="Yoshida K."/>
            <person name="Zhang L.S."/>
            <person name="Chang S.B."/>
            <person name="Chen F."/>
            <person name="Shi Y."/>
            <person name="Su Y.Y."/>
            <person name="Zhang Y.Q."/>
            <person name="Chen L.J."/>
            <person name="Yin Y."/>
            <person name="Lin M."/>
            <person name="Huang H."/>
            <person name="Deng H."/>
            <person name="Wang Z.W."/>
            <person name="Zhu S.L."/>
            <person name="Zhao X."/>
            <person name="Deng C."/>
            <person name="Niu S.C."/>
            <person name="Huang J."/>
            <person name="Wang M."/>
            <person name="Liu G.H."/>
            <person name="Yang H.J."/>
            <person name="Xiao X.J."/>
            <person name="Hsiao Y.Y."/>
            <person name="Wu W.L."/>
            <person name="Chen Y.Y."/>
            <person name="Mitsuda N."/>
            <person name="Ohme-Takagi M."/>
            <person name="Luo Y.B."/>
            <person name="Van de Peer Y."/>
            <person name="Liu Z.J."/>
        </authorList>
    </citation>
    <scope>NUCLEOTIDE SEQUENCE [LARGE SCALE GENOMIC DNA]</scope>
    <source>
        <tissue evidence="3">The whole plant</tissue>
    </source>
</reference>
<name>A0A2I0VM12_9ASPA</name>
<dbReference type="Pfam" id="PF25597">
    <property type="entry name" value="SH3_retrovirus"/>
    <property type="match status" value="1"/>
</dbReference>
<feature type="compositionally biased region" description="Polar residues" evidence="1">
    <location>
        <begin position="212"/>
        <end position="250"/>
    </location>
</feature>
<dbReference type="CDD" id="cd09272">
    <property type="entry name" value="RNase_HI_RT_Ty1"/>
    <property type="match status" value="1"/>
</dbReference>
<dbReference type="InterPro" id="IPR013103">
    <property type="entry name" value="RVT_2"/>
</dbReference>
<proteinExistence type="predicted"/>
<protein>
    <submittedName>
        <fullName evidence="3">Retrovirus-related Pol polyprotein from transposon TNT 1-94</fullName>
    </submittedName>
</protein>
<dbReference type="InterPro" id="IPR036397">
    <property type="entry name" value="RNaseH_sf"/>
</dbReference>
<evidence type="ECO:0000256" key="1">
    <source>
        <dbReference type="SAM" id="MobiDB-lite"/>
    </source>
</evidence>
<dbReference type="Gene3D" id="3.30.420.10">
    <property type="entry name" value="Ribonuclease H-like superfamily/Ribonuclease H"/>
    <property type="match status" value="1"/>
</dbReference>
<sequence length="792" mass="89590">MIHRQFQAHIKILRTDGGGEYLNNHFKTHLTNQGILHQFTCPYSPPQNGTAERKHRHITETVRTLLLTASIPNHLWADTLVTAVYLINRLPSPNTGNKSPYKILYNANPNLSHLKIFGCLCYPWLKPYAAHKFSPLSQPCVFLGYASNQKGYKCLDPKTNKIYVSRHVVFNEDIFPFSQFPDSVSTPMSPAPHIPPLLLVPTARIPFSTNTTRIPASHSTATPITPCSPHTNSPTPTAAISPDSQTSEPRAQQPIHPMLTRSKTGHAKLKPIFNLMHIIHNTDPNTYNQAVKSKHWRAAMSQEFQALQMQGTWDLVPPEPHQNVVGCKWTYITKLKSDGTIARYKARLVAKGFHQEHGLDYTETFSLVAKIPTIRVFILLELHFKWQIYQLDISNAFLLGKLSETVYMEQQQGFHDSLHPTYVCKLNKALYGLKQSPREWYATLSTHLQNFGFLISSADPSLLTYKSNSIRLYILIYVDDILLTGNSPTEIERLLSSLHDHFQMRNLGSLAHFLGIQTVNTNYGLLLHQQQYAKRILDRAGMQNAKPVANPMSGTTSSSTAPSSTFDNPHLYCQLIGSLQYLTLTKPDIQYAVHQLSQSMHKPMTSNFTALTHLLRYIQGTTDHGLPLYRDELTLQGFSDADWANNIQDRKSISGYCNFLGKSLISWRVKKQATVARSSTEAEYRALAAEASEVMWLRQLLEELHIPQTAPTTIYCDNNSAIALSNNPVYHVRTKHIDVDCDFIRDNIRSKHITVHHISTNDQLADIFTKPLPTRRFKLLCNKLIVAPPPSV</sequence>
<dbReference type="Pfam" id="PF07727">
    <property type="entry name" value="RVT_2"/>
    <property type="match status" value="1"/>
</dbReference>
<reference evidence="3 4" key="2">
    <citation type="journal article" date="2017" name="Nature">
        <title>The Apostasia genome and the evolution of orchids.</title>
        <authorList>
            <person name="Zhang G.Q."/>
            <person name="Liu K.W."/>
            <person name="Li Z."/>
            <person name="Lohaus R."/>
            <person name="Hsiao Y.Y."/>
            <person name="Niu S.C."/>
            <person name="Wang J.Y."/>
            <person name="Lin Y.C."/>
            <person name="Xu Q."/>
            <person name="Chen L.J."/>
            <person name="Yoshida K."/>
            <person name="Fujiwara S."/>
            <person name="Wang Z.W."/>
            <person name="Zhang Y.Q."/>
            <person name="Mitsuda N."/>
            <person name="Wang M."/>
            <person name="Liu G.H."/>
            <person name="Pecoraro L."/>
            <person name="Huang H.X."/>
            <person name="Xiao X.J."/>
            <person name="Lin M."/>
            <person name="Wu X.Y."/>
            <person name="Wu W.L."/>
            <person name="Chen Y.Y."/>
            <person name="Chang S.B."/>
            <person name="Sakamoto S."/>
            <person name="Ohme-Takagi M."/>
            <person name="Yagi M."/>
            <person name="Zeng S.J."/>
            <person name="Shen C.Y."/>
            <person name="Yeh C.M."/>
            <person name="Luo Y.B."/>
            <person name="Tsai W.C."/>
            <person name="Van de Peer Y."/>
            <person name="Liu Z.J."/>
        </authorList>
    </citation>
    <scope>NUCLEOTIDE SEQUENCE [LARGE SCALE GENOMIC DNA]</scope>
    <source>
        <tissue evidence="3">The whole plant</tissue>
    </source>
</reference>
<dbReference type="PANTHER" id="PTHR11439:SF524">
    <property type="entry name" value="RNA-DIRECTED DNA POLYMERASE, PROTEIN KINASE RLK-PELLE-DLSV FAMILY"/>
    <property type="match status" value="1"/>
</dbReference>
<evidence type="ECO:0000313" key="3">
    <source>
        <dbReference type="EMBL" id="PKU64446.1"/>
    </source>
</evidence>
<feature type="region of interest" description="Disordered" evidence="1">
    <location>
        <begin position="212"/>
        <end position="252"/>
    </location>
</feature>
<dbReference type="SUPFAM" id="SSF56672">
    <property type="entry name" value="DNA/RNA polymerases"/>
    <property type="match status" value="1"/>
</dbReference>
<dbReference type="Proteomes" id="UP000233837">
    <property type="component" value="Unassembled WGS sequence"/>
</dbReference>
<dbReference type="InterPro" id="IPR001584">
    <property type="entry name" value="Integrase_cat-core"/>
</dbReference>
<dbReference type="InterPro" id="IPR043502">
    <property type="entry name" value="DNA/RNA_pol_sf"/>
</dbReference>
<dbReference type="SUPFAM" id="SSF53098">
    <property type="entry name" value="Ribonuclease H-like"/>
    <property type="match status" value="1"/>
</dbReference>
<gene>
    <name evidence="3" type="ORF">MA16_Dca008369</name>
</gene>
<dbReference type="EMBL" id="KZ503416">
    <property type="protein sequence ID" value="PKU64446.1"/>
    <property type="molecule type" value="Genomic_DNA"/>
</dbReference>
<feature type="domain" description="Integrase catalytic" evidence="2">
    <location>
        <begin position="1"/>
        <end position="108"/>
    </location>
</feature>
<accession>A0A2I0VM12</accession>
<dbReference type="AlphaFoldDB" id="A0A2I0VM12"/>
<dbReference type="GO" id="GO:0003676">
    <property type="term" value="F:nucleic acid binding"/>
    <property type="evidence" value="ECO:0007669"/>
    <property type="project" value="InterPro"/>
</dbReference>
<dbReference type="PROSITE" id="PS50994">
    <property type="entry name" value="INTEGRASE"/>
    <property type="match status" value="1"/>
</dbReference>
<evidence type="ECO:0000313" key="4">
    <source>
        <dbReference type="Proteomes" id="UP000233837"/>
    </source>
</evidence>
<dbReference type="PANTHER" id="PTHR11439">
    <property type="entry name" value="GAG-POL-RELATED RETROTRANSPOSON"/>
    <property type="match status" value="1"/>
</dbReference>
<keyword evidence="4" id="KW-1185">Reference proteome</keyword>
<dbReference type="InterPro" id="IPR057670">
    <property type="entry name" value="SH3_retrovirus"/>
</dbReference>
<dbReference type="GO" id="GO:0015074">
    <property type="term" value="P:DNA integration"/>
    <property type="evidence" value="ECO:0007669"/>
    <property type="project" value="InterPro"/>
</dbReference>
<organism evidence="3 4">
    <name type="scientific">Dendrobium catenatum</name>
    <dbReference type="NCBI Taxonomy" id="906689"/>
    <lineage>
        <taxon>Eukaryota</taxon>
        <taxon>Viridiplantae</taxon>
        <taxon>Streptophyta</taxon>
        <taxon>Embryophyta</taxon>
        <taxon>Tracheophyta</taxon>
        <taxon>Spermatophyta</taxon>
        <taxon>Magnoliopsida</taxon>
        <taxon>Liliopsida</taxon>
        <taxon>Asparagales</taxon>
        <taxon>Orchidaceae</taxon>
        <taxon>Epidendroideae</taxon>
        <taxon>Malaxideae</taxon>
        <taxon>Dendrobiinae</taxon>
        <taxon>Dendrobium</taxon>
    </lineage>
</organism>
<evidence type="ECO:0000259" key="2">
    <source>
        <dbReference type="PROSITE" id="PS50994"/>
    </source>
</evidence>